<evidence type="ECO:0000259" key="2">
    <source>
        <dbReference type="Pfam" id="PF26490"/>
    </source>
</evidence>
<feature type="region of interest" description="Disordered" evidence="1">
    <location>
        <begin position="1"/>
        <end position="23"/>
    </location>
</feature>
<name>A0A2A5QU42_9EURY</name>
<dbReference type="RefSeq" id="WP_097379298.1">
    <property type="nucleotide sequence ID" value="NZ_NXNI01000001.1"/>
</dbReference>
<organism evidence="3 4">
    <name type="scientific">Natrinema ejinorense</name>
    <dbReference type="NCBI Taxonomy" id="373386"/>
    <lineage>
        <taxon>Archaea</taxon>
        <taxon>Methanobacteriati</taxon>
        <taxon>Methanobacteriota</taxon>
        <taxon>Stenosarchaea group</taxon>
        <taxon>Halobacteria</taxon>
        <taxon>Halobacteriales</taxon>
        <taxon>Natrialbaceae</taxon>
        <taxon>Natrinema</taxon>
    </lineage>
</organism>
<dbReference type="Pfam" id="PF26490">
    <property type="entry name" value="DUF8159"/>
    <property type="match status" value="1"/>
</dbReference>
<evidence type="ECO:0000313" key="3">
    <source>
        <dbReference type="EMBL" id="PCR90350.1"/>
    </source>
</evidence>
<sequence length="145" mass="15899">MTDDGSGAEGDGERGDDASAGERPVAVTLENRLMSHGIYVTSVTWMDGTEPPGEDGAGIELEYEVVSEAAVVTDDEVGAVLRTLLTIGDEREWTPGRLEVTSLTTDGDVRGWWYVEREWVDGLGEELSELEFSQRVLSTIKNYRD</sequence>
<feature type="domain" description="DUF8159" evidence="2">
    <location>
        <begin position="22"/>
        <end position="144"/>
    </location>
</feature>
<dbReference type="AlphaFoldDB" id="A0A2A5QU42"/>
<reference evidence="3 4" key="1">
    <citation type="submission" date="2017-09" db="EMBL/GenBank/DDBJ databases">
        <title>Genome sequences of Natrinema ejinorence JCM 13890T.</title>
        <authorList>
            <person name="Roh S.W."/>
            <person name="Kim Y.B."/>
            <person name="Kim J.Y."/>
        </authorList>
    </citation>
    <scope>NUCLEOTIDE SEQUENCE [LARGE SCALE GENOMIC DNA]</scope>
    <source>
        <strain evidence="3 4">JCM 13890</strain>
    </source>
</reference>
<comment type="caution">
    <text evidence="3">The sequence shown here is derived from an EMBL/GenBank/DDBJ whole genome shotgun (WGS) entry which is preliminary data.</text>
</comment>
<gene>
    <name evidence="3" type="ORF">CP557_07250</name>
</gene>
<protein>
    <recommendedName>
        <fullName evidence="2">DUF8159 domain-containing protein</fullName>
    </recommendedName>
</protein>
<evidence type="ECO:0000256" key="1">
    <source>
        <dbReference type="SAM" id="MobiDB-lite"/>
    </source>
</evidence>
<dbReference type="EMBL" id="NXNI01000001">
    <property type="protein sequence ID" value="PCR90350.1"/>
    <property type="molecule type" value="Genomic_DNA"/>
</dbReference>
<evidence type="ECO:0000313" key="4">
    <source>
        <dbReference type="Proteomes" id="UP000219689"/>
    </source>
</evidence>
<dbReference type="InterPro" id="IPR058473">
    <property type="entry name" value="DUF8159"/>
</dbReference>
<proteinExistence type="predicted"/>
<keyword evidence="4" id="KW-1185">Reference proteome</keyword>
<dbReference type="Proteomes" id="UP000219689">
    <property type="component" value="Unassembled WGS sequence"/>
</dbReference>
<dbReference type="OrthoDB" id="290983at2157"/>
<accession>A0A2A5QU42</accession>